<name>A0A0K2THV1_LEPSM</name>
<keyword evidence="1" id="KW-0808">Transferase</keyword>
<evidence type="ECO:0000313" key="1">
    <source>
        <dbReference type="EMBL" id="CDW25101.1"/>
    </source>
</evidence>
<dbReference type="GO" id="GO:0008168">
    <property type="term" value="F:methyltransferase activity"/>
    <property type="evidence" value="ECO:0007669"/>
    <property type="project" value="UniProtKB-KW"/>
</dbReference>
<dbReference type="GO" id="GO:0032259">
    <property type="term" value="P:methylation"/>
    <property type="evidence" value="ECO:0007669"/>
    <property type="project" value="UniProtKB-KW"/>
</dbReference>
<dbReference type="PANTHER" id="PTHR46060">
    <property type="entry name" value="MARINER MOS1 TRANSPOSASE-LIKE PROTEIN"/>
    <property type="match status" value="1"/>
</dbReference>
<dbReference type="InterPro" id="IPR036397">
    <property type="entry name" value="RNaseH_sf"/>
</dbReference>
<feature type="non-terminal residue" evidence="1">
    <location>
        <position position="103"/>
    </location>
</feature>
<dbReference type="Gene3D" id="3.30.420.10">
    <property type="entry name" value="Ribonuclease H-like superfamily/Ribonuclease H"/>
    <property type="match status" value="1"/>
</dbReference>
<keyword evidence="1" id="KW-0489">Methyltransferase</keyword>
<dbReference type="EMBL" id="HACA01007740">
    <property type="protein sequence ID" value="CDW25101.1"/>
    <property type="molecule type" value="Transcribed_RNA"/>
</dbReference>
<dbReference type="InterPro" id="IPR052709">
    <property type="entry name" value="Transposase-MT_Hybrid"/>
</dbReference>
<protein>
    <submittedName>
        <fullName evidence="1">Histonelysine Nmethyltransferase SETMARlike [Hydra vulgaris]</fullName>
    </submittedName>
</protein>
<reference evidence="1" key="1">
    <citation type="submission" date="2014-05" db="EMBL/GenBank/DDBJ databases">
        <authorList>
            <person name="Chronopoulou M."/>
        </authorList>
    </citation>
    <scope>NUCLEOTIDE SEQUENCE</scope>
    <source>
        <tissue evidence="1">Whole organism</tissue>
    </source>
</reference>
<accession>A0A0K2THV1</accession>
<dbReference type="OrthoDB" id="6377111at2759"/>
<dbReference type="AlphaFoldDB" id="A0A0K2THV1"/>
<dbReference type="GO" id="GO:0003676">
    <property type="term" value="F:nucleic acid binding"/>
    <property type="evidence" value="ECO:0007669"/>
    <property type="project" value="InterPro"/>
</dbReference>
<proteinExistence type="predicted"/>
<organism evidence="1">
    <name type="scientific">Lepeophtheirus salmonis</name>
    <name type="common">Salmon louse</name>
    <name type="synonym">Caligus salmonis</name>
    <dbReference type="NCBI Taxonomy" id="72036"/>
    <lineage>
        <taxon>Eukaryota</taxon>
        <taxon>Metazoa</taxon>
        <taxon>Ecdysozoa</taxon>
        <taxon>Arthropoda</taxon>
        <taxon>Crustacea</taxon>
        <taxon>Multicrustacea</taxon>
        <taxon>Hexanauplia</taxon>
        <taxon>Copepoda</taxon>
        <taxon>Siphonostomatoida</taxon>
        <taxon>Caligidae</taxon>
        <taxon>Lepeophtheirus</taxon>
    </lineage>
</organism>
<dbReference type="PANTHER" id="PTHR46060:SF1">
    <property type="entry name" value="MARINER MOS1 TRANSPOSASE-LIKE PROTEIN"/>
    <property type="match status" value="1"/>
</dbReference>
<sequence length="103" mass="11927">MTSVFRYSDGILLIDYLEHGKTINIDYYIGVGSFEETKCALSPVAPSDYWLFAELKKMFHGKKFGSDEEVMVETEVYFEGLDKSFYTLGIEKLEKRWSDCIVL</sequence>